<dbReference type="InterPro" id="IPR000884">
    <property type="entry name" value="TSP1_rpt"/>
</dbReference>
<evidence type="ECO:0000256" key="1">
    <source>
        <dbReference type="SAM" id="MobiDB-lite"/>
    </source>
</evidence>
<dbReference type="Gene3D" id="2.20.100.10">
    <property type="entry name" value="Thrombospondin type-1 (TSP1) repeat"/>
    <property type="match status" value="1"/>
</dbReference>
<protein>
    <submittedName>
        <fullName evidence="3">NTR domain-containing protein</fullName>
    </submittedName>
</protein>
<name>A0A0M3HF20_ASCLU</name>
<accession>A0A0M3HF20</accession>
<dbReference type="InterPro" id="IPR035914">
    <property type="entry name" value="Sperma_CUB_dom_sf"/>
</dbReference>
<sequence length="380" mass="42966">MVAIRTQKIVLDADAQRVWVGRFAVKPFKRPKIVVLLALRRRPALRRYHNPALEVAPSSRRVLMQMDSLSFPQLKPCGSAFLEIRYVSDFSTTGARFCGRKANQIVSETNKVMVLYRGSSQSSFTLRYRYDPATPVETTINTEKPTQTPTHPPTLPPTRPTLTWPPTAPPTKPLTTWLPTWSPTVLPTTRPPTRPPFTPPTWPPLQGAWSEWSRCSAQCGGCGTQSRRRHITPWGTEEKETRYCNRRACSGRRCCFPFTYIRSGLCVRAISEGGVTIDPNTGTRTLPPLHTGGMEPNVTGSPHKKLIIKSTTNKRGKSAAGGQGAEEVEEFESDYRAQLLGSDSRKDPFCYYYYYYYYYDDDDDERDQANNTNTNNNINK</sequence>
<evidence type="ECO:0000313" key="2">
    <source>
        <dbReference type="Proteomes" id="UP000036681"/>
    </source>
</evidence>
<reference evidence="3" key="1">
    <citation type="submission" date="2017-02" db="UniProtKB">
        <authorList>
            <consortium name="WormBaseParasite"/>
        </authorList>
    </citation>
    <scope>IDENTIFICATION</scope>
</reference>
<dbReference type="SMART" id="SM00209">
    <property type="entry name" value="TSP1"/>
    <property type="match status" value="1"/>
</dbReference>
<evidence type="ECO:0000313" key="3">
    <source>
        <dbReference type="WBParaSite" id="ALUE_0000011501-mRNA-1"/>
    </source>
</evidence>
<feature type="region of interest" description="Disordered" evidence="1">
    <location>
        <begin position="139"/>
        <end position="162"/>
    </location>
</feature>
<dbReference type="Gene3D" id="2.60.120.290">
    <property type="entry name" value="Spermadhesin, CUB domain"/>
    <property type="match status" value="1"/>
</dbReference>
<proteinExistence type="predicted"/>
<dbReference type="Proteomes" id="UP000036681">
    <property type="component" value="Unplaced"/>
</dbReference>
<keyword evidence="2" id="KW-1185">Reference proteome</keyword>
<feature type="compositionally biased region" description="Pro residues" evidence="1">
    <location>
        <begin position="150"/>
        <end position="159"/>
    </location>
</feature>
<dbReference type="AlphaFoldDB" id="A0A0M3HF20"/>
<feature type="region of interest" description="Disordered" evidence="1">
    <location>
        <begin position="278"/>
        <end position="301"/>
    </location>
</feature>
<dbReference type="PROSITE" id="PS50092">
    <property type="entry name" value="TSP1"/>
    <property type="match status" value="1"/>
</dbReference>
<dbReference type="WBParaSite" id="ALUE_0000011501-mRNA-1">
    <property type="protein sequence ID" value="ALUE_0000011501-mRNA-1"/>
    <property type="gene ID" value="ALUE_0000011501"/>
</dbReference>
<dbReference type="SUPFAM" id="SSF82895">
    <property type="entry name" value="TSP-1 type 1 repeat"/>
    <property type="match status" value="1"/>
</dbReference>
<dbReference type="InterPro" id="IPR036383">
    <property type="entry name" value="TSP1_rpt_sf"/>
</dbReference>
<organism evidence="2 3">
    <name type="scientific">Ascaris lumbricoides</name>
    <name type="common">Giant roundworm</name>
    <dbReference type="NCBI Taxonomy" id="6252"/>
    <lineage>
        <taxon>Eukaryota</taxon>
        <taxon>Metazoa</taxon>
        <taxon>Ecdysozoa</taxon>
        <taxon>Nematoda</taxon>
        <taxon>Chromadorea</taxon>
        <taxon>Rhabditida</taxon>
        <taxon>Spirurina</taxon>
        <taxon>Ascaridomorpha</taxon>
        <taxon>Ascaridoidea</taxon>
        <taxon>Ascarididae</taxon>
        <taxon>Ascaris</taxon>
    </lineage>
</organism>
<dbReference type="SUPFAM" id="SSF49854">
    <property type="entry name" value="Spermadhesin, CUB domain"/>
    <property type="match status" value="1"/>
</dbReference>